<dbReference type="EMBL" id="QRPV01000001">
    <property type="protein sequence ID" value="RHM47464.1"/>
    <property type="molecule type" value="Genomic_DNA"/>
</dbReference>
<dbReference type="Pfam" id="PF03415">
    <property type="entry name" value="Peptidase_C11"/>
    <property type="match status" value="1"/>
</dbReference>
<dbReference type="PANTHER" id="PTHR37835">
    <property type="entry name" value="ALPHA-CLOSTRIPAIN"/>
    <property type="match status" value="1"/>
</dbReference>
<reference evidence="1 2" key="1">
    <citation type="submission" date="2018-08" db="EMBL/GenBank/DDBJ databases">
        <title>A genome reference for cultivated species of the human gut microbiota.</title>
        <authorList>
            <person name="Zou Y."/>
            <person name="Xue W."/>
            <person name="Luo G."/>
        </authorList>
    </citation>
    <scope>NUCLEOTIDE SEQUENCE [LARGE SCALE GENOMIC DNA]</scope>
    <source>
        <strain evidence="1 2">AF34-33</strain>
    </source>
</reference>
<comment type="caution">
    <text evidence="1">The sequence shown here is derived from an EMBL/GenBank/DDBJ whole genome shotgun (WGS) entry which is preliminary data.</text>
</comment>
<dbReference type="InterPro" id="IPR005077">
    <property type="entry name" value="Peptidase_C11"/>
</dbReference>
<proteinExistence type="predicted"/>
<protein>
    <recommendedName>
        <fullName evidence="3">Clostripain</fullName>
    </recommendedName>
</protein>
<dbReference type="PROSITE" id="PS51257">
    <property type="entry name" value="PROKAR_LIPOPROTEIN"/>
    <property type="match status" value="1"/>
</dbReference>
<organism evidence="1 2">
    <name type="scientific">Butyricimonas virosa</name>
    <dbReference type="NCBI Taxonomy" id="544645"/>
    <lineage>
        <taxon>Bacteria</taxon>
        <taxon>Pseudomonadati</taxon>
        <taxon>Bacteroidota</taxon>
        <taxon>Bacteroidia</taxon>
        <taxon>Bacteroidales</taxon>
        <taxon>Odoribacteraceae</taxon>
        <taxon>Butyricimonas</taxon>
    </lineage>
</organism>
<name>A0A415QRH9_9BACT</name>
<evidence type="ECO:0008006" key="3">
    <source>
        <dbReference type="Google" id="ProtNLM"/>
    </source>
</evidence>
<evidence type="ECO:0000313" key="1">
    <source>
        <dbReference type="EMBL" id="RHM47464.1"/>
    </source>
</evidence>
<gene>
    <name evidence="1" type="ORF">DWZ68_00355</name>
</gene>
<sequence>MRVIQYIGVILFFFLVSCEKNDVGPQKTRTLMVYLAGDNNLSGAMQKNINDMMATWKKSYNANIVIYFDRSSAAPELFTFQFKGNNVEKQVLKTYEEMDSADPEMLKKVLKDMQDLYPSDSYGLILGSHASGWIPPSMSRGNHLYTERVLTRSFGDDNKHYMDTRDMVKAIPFNRENLEFILFDACLMSSIEVLYDLRDKAKYVIASPAELPFAGFPYTRVMPYFWGKGTDLEKDLVKVCDEFWYYYNNLDDSGRFGTIALIKMEGMDHLFDLTCEILQGKKEYVADIYQKAVYSYPVVEYRKTNMFFDLGEYMKNMTVGKEELYKEYRDFLDNQVVIYKNATNPFHYDTEEVPEEKFSGIATYIPLSIWPTETNAYWGFSWSGVYDAVTE</sequence>
<dbReference type="Proteomes" id="UP000286038">
    <property type="component" value="Unassembled WGS sequence"/>
</dbReference>
<dbReference type="RefSeq" id="WP_118448092.1">
    <property type="nucleotide sequence ID" value="NZ_CABJDM010000001.1"/>
</dbReference>
<accession>A0A415QRH9</accession>
<evidence type="ECO:0000313" key="2">
    <source>
        <dbReference type="Proteomes" id="UP000286038"/>
    </source>
</evidence>
<dbReference type="PANTHER" id="PTHR37835:SF1">
    <property type="entry name" value="ALPHA-CLOSTRIPAIN"/>
    <property type="match status" value="1"/>
</dbReference>
<dbReference type="Gene3D" id="3.40.50.11970">
    <property type="match status" value="1"/>
</dbReference>
<dbReference type="AlphaFoldDB" id="A0A415QRH9"/>